<organism evidence="1">
    <name type="scientific">Anopheles darlingi</name>
    <name type="common">Mosquito</name>
    <dbReference type="NCBI Taxonomy" id="43151"/>
    <lineage>
        <taxon>Eukaryota</taxon>
        <taxon>Metazoa</taxon>
        <taxon>Ecdysozoa</taxon>
        <taxon>Arthropoda</taxon>
        <taxon>Hexapoda</taxon>
        <taxon>Insecta</taxon>
        <taxon>Pterygota</taxon>
        <taxon>Neoptera</taxon>
        <taxon>Endopterygota</taxon>
        <taxon>Diptera</taxon>
        <taxon>Nematocera</taxon>
        <taxon>Culicoidea</taxon>
        <taxon>Culicidae</taxon>
        <taxon>Anophelinae</taxon>
        <taxon>Anopheles</taxon>
    </lineage>
</organism>
<dbReference type="AlphaFoldDB" id="A0A2M4DAW4"/>
<evidence type="ECO:0000313" key="1">
    <source>
        <dbReference type="EMBL" id="MBW74712.1"/>
    </source>
</evidence>
<protein>
    <submittedName>
        <fullName evidence="1">Putative secreted protein</fullName>
    </submittedName>
</protein>
<accession>A0A2M4DAW4</accession>
<reference evidence="1" key="1">
    <citation type="submission" date="2018-01" db="EMBL/GenBank/DDBJ databases">
        <title>An insight into the sialome of Amazonian anophelines.</title>
        <authorList>
            <person name="Ribeiro J.M."/>
            <person name="Scarpassa V."/>
            <person name="Calvo E."/>
        </authorList>
    </citation>
    <scope>NUCLEOTIDE SEQUENCE</scope>
</reference>
<sequence length="67" mass="7723">MYKAWNLMELLVASQAWIVVVDTLFGFMVNYRFGFLLAPPPDVAFGWLYTIRDSDTHSNEAINQSNH</sequence>
<dbReference type="EMBL" id="GGFL01010534">
    <property type="protein sequence ID" value="MBW74712.1"/>
    <property type="molecule type" value="Transcribed_RNA"/>
</dbReference>
<name>A0A2M4DAW4_ANODA</name>
<proteinExistence type="predicted"/>